<keyword evidence="22" id="KW-0418">Kinase</keyword>
<comment type="similarity">
    <text evidence="3 19">In the N-terminal section; belongs to the NnrE/AIBP family.</text>
</comment>
<comment type="function">
    <text evidence="17">Catalyzes the dehydration of the S-form of NAD(P)HX at the expense of ADP, which is converted to AMP. Together with NAD(P)HX epimerase, which catalyzes the epimerization of the S- and R-forms, the enzyme allows the repair of both epimers of NAD(P)HX, a damaged form of NAD(P)H that is a result of enzymatic or heat-dependent hydration.</text>
</comment>
<dbReference type="GO" id="GO:0052856">
    <property type="term" value="F:NAD(P)HX epimerase activity"/>
    <property type="evidence" value="ECO:0007669"/>
    <property type="project" value="UniProtKB-UniRule"/>
</dbReference>
<dbReference type="InterPro" id="IPR030677">
    <property type="entry name" value="Nnr"/>
</dbReference>
<evidence type="ECO:0000256" key="14">
    <source>
        <dbReference type="ARBA" id="ARBA00025153"/>
    </source>
</evidence>
<keyword evidence="22" id="KW-0808">Transferase</keyword>
<dbReference type="PANTHER" id="PTHR12592">
    <property type="entry name" value="ATP-DEPENDENT (S)-NAD(P)H-HYDRATE DEHYDRATASE FAMILY MEMBER"/>
    <property type="match status" value="1"/>
</dbReference>
<dbReference type="GO" id="GO:0046872">
    <property type="term" value="F:metal ion binding"/>
    <property type="evidence" value="ECO:0007669"/>
    <property type="project" value="UniProtKB-UniRule"/>
</dbReference>
<comment type="cofactor">
    <cofactor evidence="18 19">
        <name>K(+)</name>
        <dbReference type="ChEBI" id="CHEBI:29103"/>
    </cofactor>
    <text evidence="18 19">Binds 1 potassium ion per subunit.</text>
</comment>
<comment type="cofactor">
    <cofactor evidence="17">
        <name>Mg(2+)</name>
        <dbReference type="ChEBI" id="CHEBI:18420"/>
    </cofactor>
</comment>
<dbReference type="SUPFAM" id="SSF53613">
    <property type="entry name" value="Ribokinase-like"/>
    <property type="match status" value="1"/>
</dbReference>
<dbReference type="Pfam" id="PF01256">
    <property type="entry name" value="Carb_kinase"/>
    <property type="match status" value="1"/>
</dbReference>
<evidence type="ECO:0000256" key="10">
    <source>
        <dbReference type="ARBA" id="ARBA00023027"/>
    </source>
</evidence>
<comment type="subunit">
    <text evidence="17">Homotetramer.</text>
</comment>
<keyword evidence="5 18" id="KW-0479">Metal-binding</keyword>
<dbReference type="OrthoDB" id="9806925at2"/>
<keyword evidence="6 17" id="KW-0547">Nucleotide-binding</keyword>
<dbReference type="GO" id="GO:0016301">
    <property type="term" value="F:kinase activity"/>
    <property type="evidence" value="ECO:0007669"/>
    <property type="project" value="UniProtKB-KW"/>
</dbReference>
<evidence type="ECO:0000259" key="21">
    <source>
        <dbReference type="PROSITE" id="PS51385"/>
    </source>
</evidence>
<keyword evidence="23" id="KW-1185">Reference proteome</keyword>
<feature type="binding site" evidence="17">
    <location>
        <position position="379"/>
    </location>
    <ligand>
        <name>(6S)-NADPHX</name>
        <dbReference type="ChEBI" id="CHEBI:64076"/>
    </ligand>
</feature>
<evidence type="ECO:0000256" key="12">
    <source>
        <dbReference type="ARBA" id="ARBA00023239"/>
    </source>
</evidence>
<keyword evidence="12 17" id="KW-0456">Lyase</keyword>
<evidence type="ECO:0000256" key="15">
    <source>
        <dbReference type="ARBA" id="ARBA00048238"/>
    </source>
</evidence>
<dbReference type="EMBL" id="QAYC01000003">
    <property type="protein sequence ID" value="PTW51113.1"/>
    <property type="molecule type" value="Genomic_DNA"/>
</dbReference>
<dbReference type="PIRSF" id="PIRSF017184">
    <property type="entry name" value="Nnr"/>
    <property type="match status" value="1"/>
</dbReference>
<reference evidence="22 23" key="1">
    <citation type="submission" date="2018-04" db="EMBL/GenBank/DDBJ databases">
        <title>Genomic Encyclopedia of Archaeal and Bacterial Type Strains, Phase II (KMG-II): from individual species to whole genera.</title>
        <authorList>
            <person name="Goeker M."/>
        </authorList>
    </citation>
    <scope>NUCLEOTIDE SEQUENCE [LARGE SCALE GENOMIC DNA]</scope>
    <source>
        <strain evidence="22 23">DSM 19783</strain>
    </source>
</reference>
<sequence>MAELLTSAQMRAIEADAMARGDADGATLMERAGEGVVAAALAEWPDLEAGPKAALVLCGPGNNGGDGFVVARLLAERGWRIELFLFGAPDRLPPDARRNHDSWASMGRVRPWDDETVAGLVSSGDADLAVDALFGSGCSRGIGAIAGQTAAALDVFRAAGGRTLAVDMPSGLCTDSGRDLGGVLPAALTVTFHRARIGQFTAEGSAFCGRIAIADIGLDQDVACPGAVALVEAPGRVIGKAAAIGGHKYSHGHALVLAGGPGRTGAARLAARGALRVGAGLVTLAAPGAAQLECACHLTAVMLRAVDGPEDLTALLDDPRFSALCLGPGMGTGPREAALLAAALASGRPAVLDADALRLLAKTAEPVAGLHGHCVLTPHGGEFARLFPDLAERLAAHPARGPAFSRIEAVRAASARSGAVVLLKGADTAIAAPDGRAAIHAALYDRAAPWLATAGSGDVLAGLVTGLLARGRPAFEAAAEAAWLHADAARRVGPGLIAEDLPDALPAVFRALDL</sequence>
<dbReference type="Proteomes" id="UP000244037">
    <property type="component" value="Unassembled WGS sequence"/>
</dbReference>
<evidence type="ECO:0000256" key="9">
    <source>
        <dbReference type="ARBA" id="ARBA00022958"/>
    </source>
</evidence>
<comment type="function">
    <text evidence="18">Catalyzes the epimerization of the S- and R-forms of NAD(P)HX, a damaged form of NAD(P)H that is a result of enzymatic or heat-dependent hydration. This is a prerequisite for the S-specific NAD(P)H-hydrate dehydratase to allow the repair of both epimers of NAD(P)HX.</text>
</comment>
<dbReference type="PANTHER" id="PTHR12592:SF0">
    <property type="entry name" value="ATP-DEPENDENT (S)-NAD(P)H-HYDRATE DEHYDRATASE"/>
    <property type="match status" value="1"/>
</dbReference>
<evidence type="ECO:0000313" key="22">
    <source>
        <dbReference type="EMBL" id="PTW51113.1"/>
    </source>
</evidence>
<evidence type="ECO:0000256" key="16">
    <source>
        <dbReference type="ARBA" id="ARBA00049209"/>
    </source>
</evidence>
<evidence type="ECO:0000256" key="1">
    <source>
        <dbReference type="ARBA" id="ARBA00000013"/>
    </source>
</evidence>
<dbReference type="RefSeq" id="WP_108025054.1">
    <property type="nucleotide sequence ID" value="NZ_QAYC01000003.1"/>
</dbReference>
<feature type="binding site" evidence="17">
    <location>
        <begin position="424"/>
        <end position="428"/>
    </location>
    <ligand>
        <name>AMP</name>
        <dbReference type="ChEBI" id="CHEBI:456215"/>
    </ligand>
</feature>
<dbReference type="PROSITE" id="PS01050">
    <property type="entry name" value="YJEF_C_2"/>
    <property type="match status" value="1"/>
</dbReference>
<evidence type="ECO:0000256" key="17">
    <source>
        <dbReference type="HAMAP-Rule" id="MF_01965"/>
    </source>
</evidence>
<dbReference type="InterPro" id="IPR017953">
    <property type="entry name" value="Carbohydrate_kinase_pred_CS"/>
</dbReference>
<comment type="similarity">
    <text evidence="4 19">In the C-terminal section; belongs to the NnrD/CARKD family.</text>
</comment>
<keyword evidence="13" id="KW-0511">Multifunctional enzyme</keyword>
<feature type="binding site" evidence="18">
    <location>
        <position position="63"/>
    </location>
    <ligand>
        <name>K(+)</name>
        <dbReference type="ChEBI" id="CHEBI:29103"/>
    </ligand>
</feature>
<feature type="binding site" evidence="17">
    <location>
        <position position="457"/>
    </location>
    <ligand>
        <name>AMP</name>
        <dbReference type="ChEBI" id="CHEBI:456215"/>
    </ligand>
</feature>
<keyword evidence="9 18" id="KW-0630">Potassium</keyword>
<evidence type="ECO:0000256" key="11">
    <source>
        <dbReference type="ARBA" id="ARBA00023235"/>
    </source>
</evidence>
<dbReference type="PROSITE" id="PS51385">
    <property type="entry name" value="YJEF_N"/>
    <property type="match status" value="1"/>
</dbReference>
<comment type="catalytic activity">
    <reaction evidence="16 17 19">
        <text>(6S)-NADPHX + ADP = AMP + phosphate + NADPH + H(+)</text>
        <dbReference type="Rhea" id="RHEA:32235"/>
        <dbReference type="ChEBI" id="CHEBI:15378"/>
        <dbReference type="ChEBI" id="CHEBI:43474"/>
        <dbReference type="ChEBI" id="CHEBI:57783"/>
        <dbReference type="ChEBI" id="CHEBI:64076"/>
        <dbReference type="ChEBI" id="CHEBI:456215"/>
        <dbReference type="ChEBI" id="CHEBI:456216"/>
        <dbReference type="EC" id="4.2.1.136"/>
    </reaction>
</comment>
<dbReference type="NCBIfam" id="TIGR00196">
    <property type="entry name" value="yjeF_cterm"/>
    <property type="match status" value="1"/>
</dbReference>
<feature type="binding site" evidence="17">
    <location>
        <position position="458"/>
    </location>
    <ligand>
        <name>(6S)-NADPHX</name>
        <dbReference type="ChEBI" id="CHEBI:64076"/>
    </ligand>
</feature>
<accession>A0A8E2VLJ2</accession>
<dbReference type="SUPFAM" id="SSF64153">
    <property type="entry name" value="YjeF N-terminal domain-like"/>
    <property type="match status" value="1"/>
</dbReference>
<evidence type="ECO:0000256" key="8">
    <source>
        <dbReference type="ARBA" id="ARBA00022857"/>
    </source>
</evidence>
<dbReference type="Pfam" id="PF03853">
    <property type="entry name" value="YjeF_N"/>
    <property type="match status" value="1"/>
</dbReference>
<keyword evidence="10 17" id="KW-0520">NAD</keyword>
<dbReference type="InterPro" id="IPR029056">
    <property type="entry name" value="Ribokinase-like"/>
</dbReference>
<dbReference type="GO" id="GO:0005524">
    <property type="term" value="F:ATP binding"/>
    <property type="evidence" value="ECO:0007669"/>
    <property type="project" value="UniProtKB-UniRule"/>
</dbReference>
<feature type="binding site" evidence="18">
    <location>
        <position position="167"/>
    </location>
    <ligand>
        <name>(6S)-NADPHX</name>
        <dbReference type="ChEBI" id="CHEBI:64076"/>
    </ligand>
</feature>
<dbReference type="InterPro" id="IPR036652">
    <property type="entry name" value="YjeF_N_dom_sf"/>
</dbReference>
<dbReference type="AlphaFoldDB" id="A0A8E2VLJ2"/>
<dbReference type="HAMAP" id="MF_01965">
    <property type="entry name" value="NADHX_dehydratase"/>
    <property type="match status" value="1"/>
</dbReference>
<dbReference type="Gene3D" id="3.40.1190.20">
    <property type="match status" value="1"/>
</dbReference>
<dbReference type="EC" id="5.1.99.6" evidence="19"/>
<name>A0A8E2VLJ2_9RHOB</name>
<comment type="catalytic activity">
    <reaction evidence="15 17 19">
        <text>(6S)-NADHX + ADP = AMP + phosphate + NADH + H(+)</text>
        <dbReference type="Rhea" id="RHEA:32223"/>
        <dbReference type="ChEBI" id="CHEBI:15378"/>
        <dbReference type="ChEBI" id="CHEBI:43474"/>
        <dbReference type="ChEBI" id="CHEBI:57945"/>
        <dbReference type="ChEBI" id="CHEBI:64074"/>
        <dbReference type="ChEBI" id="CHEBI:456215"/>
        <dbReference type="ChEBI" id="CHEBI:456216"/>
        <dbReference type="EC" id="4.2.1.136"/>
    </reaction>
</comment>
<comment type="function">
    <text evidence="14 19">Bifunctional enzyme that catalyzes the epimerization of the S- and R-forms of NAD(P)HX and the dehydration of the S-form of NAD(P)HX at the expense of ADP, which is converted to AMP. This allows the repair of both epimers of NAD(P)HX, a damaged form of NAD(P)H that is a result of enzymatic or heat-dependent hydration.</text>
</comment>
<evidence type="ECO:0000256" key="19">
    <source>
        <dbReference type="PIRNR" id="PIRNR017184"/>
    </source>
</evidence>
<comment type="catalytic activity">
    <reaction evidence="2 18 19">
        <text>(6R)-NADPHX = (6S)-NADPHX</text>
        <dbReference type="Rhea" id="RHEA:32227"/>
        <dbReference type="ChEBI" id="CHEBI:64076"/>
        <dbReference type="ChEBI" id="CHEBI:64077"/>
        <dbReference type="EC" id="5.1.99.6"/>
    </reaction>
</comment>
<evidence type="ECO:0000256" key="2">
    <source>
        <dbReference type="ARBA" id="ARBA00000909"/>
    </source>
</evidence>
<dbReference type="Gene3D" id="3.40.50.10260">
    <property type="entry name" value="YjeF N-terminal domain"/>
    <property type="match status" value="1"/>
</dbReference>
<comment type="catalytic activity">
    <reaction evidence="1 18 19">
        <text>(6R)-NADHX = (6S)-NADHX</text>
        <dbReference type="Rhea" id="RHEA:32215"/>
        <dbReference type="ChEBI" id="CHEBI:64074"/>
        <dbReference type="ChEBI" id="CHEBI:64075"/>
        <dbReference type="EC" id="5.1.99.6"/>
    </reaction>
</comment>
<evidence type="ECO:0000256" key="5">
    <source>
        <dbReference type="ARBA" id="ARBA00022723"/>
    </source>
</evidence>
<keyword evidence="8 17" id="KW-0521">NADP</keyword>
<comment type="caution">
    <text evidence="22">The sequence shown here is derived from an EMBL/GenBank/DDBJ whole genome shotgun (WGS) entry which is preliminary data.</text>
</comment>
<evidence type="ECO:0000256" key="13">
    <source>
        <dbReference type="ARBA" id="ARBA00023268"/>
    </source>
</evidence>
<dbReference type="InterPro" id="IPR000631">
    <property type="entry name" value="CARKD"/>
</dbReference>
<feature type="binding site" evidence="18">
    <location>
        <position position="131"/>
    </location>
    <ligand>
        <name>K(+)</name>
        <dbReference type="ChEBI" id="CHEBI:29103"/>
    </ligand>
</feature>
<feature type="domain" description="YjeF C-terminal" evidence="20">
    <location>
        <begin position="231"/>
        <end position="512"/>
    </location>
</feature>
<protein>
    <recommendedName>
        <fullName evidence="19">Bifunctional NAD(P)H-hydrate repair enzyme</fullName>
    </recommendedName>
    <alternativeName>
        <fullName evidence="19">Nicotinamide nucleotide repair protein</fullName>
    </alternativeName>
    <domain>
        <recommendedName>
            <fullName evidence="19">ADP-dependent (S)-NAD(P)H-hydrate dehydratase</fullName>
            <ecNumber evidence="19">4.2.1.136</ecNumber>
        </recommendedName>
        <alternativeName>
            <fullName evidence="19">ADP-dependent NAD(P)HX dehydratase</fullName>
        </alternativeName>
    </domain>
    <domain>
        <recommendedName>
            <fullName evidence="19">NAD(P)H-hydrate epimerase</fullName>
            <ecNumber evidence="19">5.1.99.6</ecNumber>
        </recommendedName>
    </domain>
</protein>
<dbReference type="GO" id="GO:0046496">
    <property type="term" value="P:nicotinamide nucleotide metabolic process"/>
    <property type="evidence" value="ECO:0007669"/>
    <property type="project" value="UniProtKB-UniRule"/>
</dbReference>
<feature type="binding site" evidence="17">
    <location>
        <position position="266"/>
    </location>
    <ligand>
        <name>(6S)-NADPHX</name>
        <dbReference type="ChEBI" id="CHEBI:64076"/>
    </ligand>
</feature>
<dbReference type="InterPro" id="IPR004443">
    <property type="entry name" value="YjeF_N_dom"/>
</dbReference>
<feature type="binding site" evidence="17">
    <location>
        <position position="329"/>
    </location>
    <ligand>
        <name>(6S)-NADPHX</name>
        <dbReference type="ChEBI" id="CHEBI:64076"/>
    </ligand>
</feature>
<feature type="domain" description="YjeF N-terminal" evidence="21">
    <location>
        <begin position="10"/>
        <end position="224"/>
    </location>
</feature>
<evidence type="ECO:0000256" key="6">
    <source>
        <dbReference type="ARBA" id="ARBA00022741"/>
    </source>
</evidence>
<dbReference type="NCBIfam" id="TIGR00197">
    <property type="entry name" value="yjeF_nterm"/>
    <property type="match status" value="1"/>
</dbReference>
<evidence type="ECO:0000256" key="18">
    <source>
        <dbReference type="HAMAP-Rule" id="MF_01966"/>
    </source>
</evidence>
<dbReference type="HAMAP" id="MF_01966">
    <property type="entry name" value="NADHX_epimerase"/>
    <property type="match status" value="1"/>
</dbReference>
<evidence type="ECO:0000259" key="20">
    <source>
        <dbReference type="PROSITE" id="PS51383"/>
    </source>
</evidence>
<dbReference type="GO" id="GO:0052855">
    <property type="term" value="F:ADP-dependent NAD(P)H-hydrate dehydratase activity"/>
    <property type="evidence" value="ECO:0007669"/>
    <property type="project" value="UniProtKB-UniRule"/>
</dbReference>
<evidence type="ECO:0000256" key="7">
    <source>
        <dbReference type="ARBA" id="ARBA00022840"/>
    </source>
</evidence>
<keyword evidence="7 17" id="KW-0067">ATP-binding</keyword>
<organism evidence="22 23">
    <name type="scientific">Rhodovulum kholense</name>
    <dbReference type="NCBI Taxonomy" id="453584"/>
    <lineage>
        <taxon>Bacteria</taxon>
        <taxon>Pseudomonadati</taxon>
        <taxon>Pseudomonadota</taxon>
        <taxon>Alphaproteobacteria</taxon>
        <taxon>Rhodobacterales</taxon>
        <taxon>Paracoccaceae</taxon>
        <taxon>Rhodovulum</taxon>
    </lineage>
</organism>
<dbReference type="EC" id="4.2.1.136" evidence="19"/>
<comment type="similarity">
    <text evidence="18">Belongs to the NnrE/AIBP family.</text>
</comment>
<comment type="similarity">
    <text evidence="17">Belongs to the NnrD/CARKD family.</text>
</comment>
<evidence type="ECO:0000256" key="4">
    <source>
        <dbReference type="ARBA" id="ARBA00009524"/>
    </source>
</evidence>
<keyword evidence="11 18" id="KW-0413">Isomerase</keyword>
<feature type="binding site" evidence="18">
    <location>
        <begin position="62"/>
        <end position="66"/>
    </location>
    <ligand>
        <name>(6S)-NADPHX</name>
        <dbReference type="ChEBI" id="CHEBI:64076"/>
    </ligand>
</feature>
<dbReference type="GO" id="GO:0110051">
    <property type="term" value="P:metabolite repair"/>
    <property type="evidence" value="ECO:0007669"/>
    <property type="project" value="TreeGrafter"/>
</dbReference>
<comment type="caution">
    <text evidence="18">Lacks conserved residue(s) required for the propagation of feature annotation.</text>
</comment>
<dbReference type="CDD" id="cd01171">
    <property type="entry name" value="YXKO-related"/>
    <property type="match status" value="1"/>
</dbReference>
<dbReference type="PROSITE" id="PS51383">
    <property type="entry name" value="YJEF_C_3"/>
    <property type="match status" value="1"/>
</dbReference>
<feature type="binding site" evidence="18">
    <location>
        <position position="170"/>
    </location>
    <ligand>
        <name>K(+)</name>
        <dbReference type="ChEBI" id="CHEBI:29103"/>
    </ligand>
</feature>
<proteinExistence type="inferred from homology"/>
<evidence type="ECO:0000313" key="23">
    <source>
        <dbReference type="Proteomes" id="UP000244037"/>
    </source>
</evidence>
<gene>
    <name evidence="18" type="primary">nnrE</name>
    <name evidence="17" type="synonym">nnrD</name>
    <name evidence="22" type="ORF">C8N38_103355</name>
</gene>
<evidence type="ECO:0000256" key="3">
    <source>
        <dbReference type="ARBA" id="ARBA00006001"/>
    </source>
</evidence>